<dbReference type="EMBL" id="MCFD01000008">
    <property type="protein sequence ID" value="ORX69117.1"/>
    <property type="molecule type" value="Genomic_DNA"/>
</dbReference>
<dbReference type="STRING" id="61395.A0A1Y1W6D9"/>
<dbReference type="InterPro" id="IPR016035">
    <property type="entry name" value="Acyl_Trfase/lysoPLipase"/>
</dbReference>
<evidence type="ECO:0008006" key="4">
    <source>
        <dbReference type="Google" id="ProtNLM"/>
    </source>
</evidence>
<evidence type="ECO:0000313" key="2">
    <source>
        <dbReference type="EMBL" id="ORX69117.1"/>
    </source>
</evidence>
<evidence type="ECO:0000256" key="1">
    <source>
        <dbReference type="ARBA" id="ARBA00022679"/>
    </source>
</evidence>
<sequence>MVSVNPKKVGSGFDTSALQRVLDAIRERKSQLLEIVNYNIQGVQYVVAGHTESLGLMGQILDVLSSKDTLDGYLHDNPSISAVVQEVLAVDTAVYGLQSSGATTVLNGIDLPYHSSLLEPTVSAFREFLDQVLPKNPDIFENLYNRYIPNMTGTPFDVSQKFMKQVYDVSHSSVVSKLLDSWDDNSHYNQGQVSSCARLLLIELLSFQIARPVMWIETQNTVLIRSCVSRLIEIGPNRNTLSNGSAYTSAVVYHR</sequence>
<accession>A0A1Y1W6D9</accession>
<dbReference type="SUPFAM" id="SSF52151">
    <property type="entry name" value="FabD/lysophospholipase-like"/>
    <property type="match status" value="1"/>
</dbReference>
<gene>
    <name evidence="2" type="ORF">DL89DRAFT_171833</name>
</gene>
<comment type="caution">
    <text evidence="2">The sequence shown here is derived from an EMBL/GenBank/DDBJ whole genome shotgun (WGS) entry which is preliminary data.</text>
</comment>
<dbReference type="OrthoDB" id="4251012at2759"/>
<dbReference type="Proteomes" id="UP000193922">
    <property type="component" value="Unassembled WGS sequence"/>
</dbReference>
<reference evidence="2 3" key="1">
    <citation type="submission" date="2016-07" db="EMBL/GenBank/DDBJ databases">
        <title>Pervasive Adenine N6-methylation of Active Genes in Fungi.</title>
        <authorList>
            <consortium name="DOE Joint Genome Institute"/>
            <person name="Mondo S.J."/>
            <person name="Dannebaum R.O."/>
            <person name="Kuo R.C."/>
            <person name="Labutti K."/>
            <person name="Haridas S."/>
            <person name="Kuo A."/>
            <person name="Salamov A."/>
            <person name="Ahrendt S.R."/>
            <person name="Lipzen A."/>
            <person name="Sullivan W."/>
            <person name="Andreopoulos W.B."/>
            <person name="Clum A."/>
            <person name="Lindquist E."/>
            <person name="Daum C."/>
            <person name="Ramamoorthy G.K."/>
            <person name="Gryganskyi A."/>
            <person name="Culley D."/>
            <person name="Magnuson J.K."/>
            <person name="James T.Y."/>
            <person name="O'Malley M.A."/>
            <person name="Stajich J.E."/>
            <person name="Spatafora J.W."/>
            <person name="Visel A."/>
            <person name="Grigoriev I.V."/>
        </authorList>
    </citation>
    <scope>NUCLEOTIDE SEQUENCE [LARGE SCALE GENOMIC DNA]</scope>
    <source>
        <strain evidence="2 3">ATCC 12442</strain>
    </source>
</reference>
<dbReference type="AlphaFoldDB" id="A0A1Y1W6D9"/>
<organism evidence="2 3">
    <name type="scientific">Linderina pennispora</name>
    <dbReference type="NCBI Taxonomy" id="61395"/>
    <lineage>
        <taxon>Eukaryota</taxon>
        <taxon>Fungi</taxon>
        <taxon>Fungi incertae sedis</taxon>
        <taxon>Zoopagomycota</taxon>
        <taxon>Kickxellomycotina</taxon>
        <taxon>Kickxellomycetes</taxon>
        <taxon>Kickxellales</taxon>
        <taxon>Kickxellaceae</taxon>
        <taxon>Linderina</taxon>
    </lineage>
</organism>
<dbReference type="GO" id="GO:0016740">
    <property type="term" value="F:transferase activity"/>
    <property type="evidence" value="ECO:0007669"/>
    <property type="project" value="UniProtKB-KW"/>
</dbReference>
<dbReference type="PANTHER" id="PTHR10982:SF21">
    <property type="entry name" value="FATTY ACID SYNTHASE SUBUNIT BETA"/>
    <property type="match status" value="1"/>
</dbReference>
<proteinExistence type="predicted"/>
<keyword evidence="1" id="KW-0808">Transferase</keyword>
<dbReference type="RefSeq" id="XP_040742849.1">
    <property type="nucleotide sequence ID" value="XM_040883796.1"/>
</dbReference>
<protein>
    <recommendedName>
        <fullName evidence="4">Malonyl-CoA:ACP transacylase (MAT) domain-containing protein</fullName>
    </recommendedName>
</protein>
<dbReference type="Gene3D" id="3.30.70.3330">
    <property type="match status" value="1"/>
</dbReference>
<dbReference type="Gene3D" id="6.10.140.1400">
    <property type="match status" value="1"/>
</dbReference>
<keyword evidence="3" id="KW-1185">Reference proteome</keyword>
<dbReference type="InterPro" id="IPR050830">
    <property type="entry name" value="Fungal_FAS"/>
</dbReference>
<dbReference type="PANTHER" id="PTHR10982">
    <property type="entry name" value="MALONYL COA-ACYL CARRIER PROTEIN TRANSACYLASE"/>
    <property type="match status" value="1"/>
</dbReference>
<dbReference type="GeneID" id="63800444"/>
<name>A0A1Y1W6D9_9FUNG</name>
<evidence type="ECO:0000313" key="3">
    <source>
        <dbReference type="Proteomes" id="UP000193922"/>
    </source>
</evidence>
<dbReference type="Gene3D" id="3.90.25.70">
    <property type="match status" value="1"/>
</dbReference>